<evidence type="ECO:0000313" key="4">
    <source>
        <dbReference type="Proteomes" id="UP000591071"/>
    </source>
</evidence>
<keyword evidence="2" id="KW-1133">Transmembrane helix</keyword>
<evidence type="ECO:0000256" key="1">
    <source>
        <dbReference type="SAM" id="MobiDB-lite"/>
    </source>
</evidence>
<proteinExistence type="predicted"/>
<name>A0A848BZC2_9FIRM</name>
<reference evidence="3 4" key="1">
    <citation type="submission" date="2020-04" db="EMBL/GenBank/DDBJ databases">
        <authorList>
            <person name="Hitch T.C.A."/>
            <person name="Wylensek D."/>
            <person name="Clavel T."/>
        </authorList>
    </citation>
    <scope>NUCLEOTIDE SEQUENCE [LARGE SCALE GENOMIC DNA]</scope>
    <source>
        <strain evidence="3 4">Oil-RF-744-FAT-WT-6-1</strain>
    </source>
</reference>
<feature type="region of interest" description="Disordered" evidence="1">
    <location>
        <begin position="64"/>
        <end position="95"/>
    </location>
</feature>
<gene>
    <name evidence="3" type="ORF">HF872_07040</name>
</gene>
<sequence length="129" mass="14338">MEQNKSIIHWLIIVALAAVCVIGGITVYDSIQSARADSENAYNTIQQLKDENRTIRTELERTRTELERGQAGIRQAEETADGLRGRNEQSSTVISDSQRIIGEIGEEFRDIDEANGLSETQASGQEQTE</sequence>
<keyword evidence="2" id="KW-0472">Membrane</keyword>
<evidence type="ECO:0000256" key="2">
    <source>
        <dbReference type="SAM" id="Phobius"/>
    </source>
</evidence>
<dbReference type="Proteomes" id="UP000591071">
    <property type="component" value="Unassembled WGS sequence"/>
</dbReference>
<comment type="caution">
    <text evidence="3">The sequence shown here is derived from an EMBL/GenBank/DDBJ whole genome shotgun (WGS) entry which is preliminary data.</text>
</comment>
<dbReference type="RefSeq" id="WP_170087600.1">
    <property type="nucleotide sequence ID" value="NZ_JABAFG010000010.1"/>
</dbReference>
<feature type="compositionally biased region" description="Polar residues" evidence="1">
    <location>
        <begin position="117"/>
        <end position="129"/>
    </location>
</feature>
<accession>A0A848BZC2</accession>
<feature type="transmembrane region" description="Helical" evidence="2">
    <location>
        <begin position="7"/>
        <end position="28"/>
    </location>
</feature>
<dbReference type="EMBL" id="JABAFG010000010">
    <property type="protein sequence ID" value="NME28377.1"/>
    <property type="molecule type" value="Genomic_DNA"/>
</dbReference>
<protein>
    <submittedName>
        <fullName evidence="3">Uncharacterized protein</fullName>
    </submittedName>
</protein>
<feature type="region of interest" description="Disordered" evidence="1">
    <location>
        <begin position="108"/>
        <end position="129"/>
    </location>
</feature>
<feature type="compositionally biased region" description="Basic and acidic residues" evidence="1">
    <location>
        <begin position="75"/>
        <end position="87"/>
    </location>
</feature>
<dbReference type="AlphaFoldDB" id="A0A848BZC2"/>
<evidence type="ECO:0000313" key="3">
    <source>
        <dbReference type="EMBL" id="NME28377.1"/>
    </source>
</evidence>
<keyword evidence="2" id="KW-0812">Transmembrane</keyword>
<organism evidence="3 4">
    <name type="scientific">Megasphaera hexanoica</name>
    <dbReference type="NCBI Taxonomy" id="1675036"/>
    <lineage>
        <taxon>Bacteria</taxon>
        <taxon>Bacillati</taxon>
        <taxon>Bacillota</taxon>
        <taxon>Negativicutes</taxon>
        <taxon>Veillonellales</taxon>
        <taxon>Veillonellaceae</taxon>
        <taxon>Megasphaera</taxon>
    </lineage>
</organism>